<keyword evidence="1" id="KW-0863">Zinc-finger</keyword>
<dbReference type="PANTHER" id="PTHR35046">
    <property type="entry name" value="ZINC KNUCKLE (CCHC-TYPE) FAMILY PROTEIN"/>
    <property type="match status" value="1"/>
</dbReference>
<name>A0A1Q3D4R8_CEPFO</name>
<evidence type="ECO:0000313" key="6">
    <source>
        <dbReference type="Proteomes" id="UP000187406"/>
    </source>
</evidence>
<evidence type="ECO:0000256" key="3">
    <source>
        <dbReference type="SAM" id="MobiDB-lite"/>
    </source>
</evidence>
<proteinExistence type="predicted"/>
<keyword evidence="1" id="KW-0862">Zinc</keyword>
<protein>
    <recommendedName>
        <fullName evidence="4">CCHC-type domain-containing protein</fullName>
    </recommendedName>
</protein>
<dbReference type="Gene3D" id="2.40.70.10">
    <property type="entry name" value="Acid Proteases"/>
    <property type="match status" value="1"/>
</dbReference>
<dbReference type="CDD" id="cd00303">
    <property type="entry name" value="retropepsin_like"/>
    <property type="match status" value="1"/>
</dbReference>
<dbReference type="PANTHER" id="PTHR35046:SF26">
    <property type="entry name" value="RNA-DIRECTED DNA POLYMERASE"/>
    <property type="match status" value="1"/>
</dbReference>
<dbReference type="InParanoid" id="A0A1Q3D4R8"/>
<gene>
    <name evidence="5" type="ORF">CFOL_v3_30881</name>
</gene>
<comment type="caution">
    <text evidence="5">The sequence shown here is derived from an EMBL/GenBank/DDBJ whole genome shotgun (WGS) entry which is preliminary data.</text>
</comment>
<feature type="compositionally biased region" description="Basic and acidic residues" evidence="3">
    <location>
        <begin position="66"/>
        <end position="81"/>
    </location>
</feature>
<evidence type="ECO:0000256" key="1">
    <source>
        <dbReference type="PROSITE-ProRule" id="PRU00047"/>
    </source>
</evidence>
<dbReference type="SMART" id="SM00343">
    <property type="entry name" value="ZnF_C2HC"/>
    <property type="match status" value="1"/>
</dbReference>
<keyword evidence="1" id="KW-0479">Metal-binding</keyword>
<dbReference type="AlphaFoldDB" id="A0A1Q3D4R8"/>
<organism evidence="5 6">
    <name type="scientific">Cephalotus follicularis</name>
    <name type="common">Albany pitcher plant</name>
    <dbReference type="NCBI Taxonomy" id="3775"/>
    <lineage>
        <taxon>Eukaryota</taxon>
        <taxon>Viridiplantae</taxon>
        <taxon>Streptophyta</taxon>
        <taxon>Embryophyta</taxon>
        <taxon>Tracheophyta</taxon>
        <taxon>Spermatophyta</taxon>
        <taxon>Magnoliopsida</taxon>
        <taxon>eudicotyledons</taxon>
        <taxon>Gunneridae</taxon>
        <taxon>Pentapetalae</taxon>
        <taxon>rosids</taxon>
        <taxon>fabids</taxon>
        <taxon>Oxalidales</taxon>
        <taxon>Cephalotaceae</taxon>
        <taxon>Cephalotus</taxon>
    </lineage>
</organism>
<dbReference type="Gene3D" id="4.10.60.10">
    <property type="entry name" value="Zinc finger, CCHC-type"/>
    <property type="match status" value="1"/>
</dbReference>
<dbReference type="EMBL" id="BDDD01004326">
    <property type="protein sequence ID" value="GAV87455.1"/>
    <property type="molecule type" value="Genomic_DNA"/>
</dbReference>
<dbReference type="InterPro" id="IPR021109">
    <property type="entry name" value="Peptidase_aspartic_dom_sf"/>
</dbReference>
<dbReference type="Proteomes" id="UP000187406">
    <property type="component" value="Unassembled WGS sequence"/>
</dbReference>
<feature type="domain" description="CCHC-type" evidence="4">
    <location>
        <begin position="92"/>
        <end position="108"/>
    </location>
</feature>
<evidence type="ECO:0000259" key="4">
    <source>
        <dbReference type="PROSITE" id="PS50158"/>
    </source>
</evidence>
<keyword evidence="6" id="KW-1185">Reference proteome</keyword>
<evidence type="ECO:0000313" key="5">
    <source>
        <dbReference type="EMBL" id="GAV87455.1"/>
    </source>
</evidence>
<evidence type="ECO:0000256" key="2">
    <source>
        <dbReference type="SAM" id="Coils"/>
    </source>
</evidence>
<dbReference type="PROSITE" id="PS50158">
    <property type="entry name" value="ZF_CCHC"/>
    <property type="match status" value="1"/>
</dbReference>
<sequence>MARFLGGLHSDIANIVEFQPFWTFEDVCKLAIKLEKQKKISKCSASKPYTRGTSFSKGFSSTKTETSSKDKNKFKEAEVDKEKTSIPQGGKKCFKCHGYGHFQAECPNRRVMTIKEMEEIESTLKEEENKEEESNDDDGVIADPMNGELLVIRRSLHTKMERMDDQRENIFQSRCFIGNKICSMIIDSRSCANIASTTLVTKLGLPTTSHLKPYKLQWLNDGNQLKVTHQVLLSFSIGKHYNDEVLCDVIPMDACHLLLGRPWQFDRSAIHDGRKNTYTIKRDEKKRL</sequence>
<dbReference type="OrthoDB" id="1719899at2759"/>
<accession>A0A1Q3D4R8</accession>
<dbReference type="InterPro" id="IPR036875">
    <property type="entry name" value="Znf_CCHC_sf"/>
</dbReference>
<feature type="compositionally biased region" description="Low complexity" evidence="3">
    <location>
        <begin position="54"/>
        <end position="65"/>
    </location>
</feature>
<dbReference type="InterPro" id="IPR001878">
    <property type="entry name" value="Znf_CCHC"/>
</dbReference>
<dbReference type="GO" id="GO:0003676">
    <property type="term" value="F:nucleic acid binding"/>
    <property type="evidence" value="ECO:0007669"/>
    <property type="project" value="InterPro"/>
</dbReference>
<reference evidence="6" key="1">
    <citation type="submission" date="2016-04" db="EMBL/GenBank/DDBJ databases">
        <title>Cephalotus genome sequencing.</title>
        <authorList>
            <person name="Fukushima K."/>
            <person name="Hasebe M."/>
            <person name="Fang X."/>
        </authorList>
    </citation>
    <scope>NUCLEOTIDE SEQUENCE [LARGE SCALE GENOMIC DNA]</scope>
    <source>
        <strain evidence="6">cv. St1</strain>
    </source>
</reference>
<dbReference type="GO" id="GO:0008270">
    <property type="term" value="F:zinc ion binding"/>
    <property type="evidence" value="ECO:0007669"/>
    <property type="project" value="UniProtKB-KW"/>
</dbReference>
<feature type="coiled-coil region" evidence="2">
    <location>
        <begin position="110"/>
        <end position="137"/>
    </location>
</feature>
<keyword evidence="2" id="KW-0175">Coiled coil</keyword>
<feature type="region of interest" description="Disordered" evidence="3">
    <location>
        <begin position="54"/>
        <end position="81"/>
    </location>
</feature>
<dbReference type="SUPFAM" id="SSF57756">
    <property type="entry name" value="Retrovirus zinc finger-like domains"/>
    <property type="match status" value="1"/>
</dbReference>